<dbReference type="CDD" id="cd03249">
    <property type="entry name" value="ABC_MTABC3_MDL1_MDL2"/>
    <property type="match status" value="2"/>
</dbReference>
<feature type="transmembrane region" description="Helical" evidence="9">
    <location>
        <begin position="733"/>
        <end position="754"/>
    </location>
</feature>
<dbReference type="Gene3D" id="3.40.50.300">
    <property type="entry name" value="P-loop containing nucleotide triphosphate hydrolases"/>
    <property type="match status" value="2"/>
</dbReference>
<dbReference type="RefSeq" id="XP_013268338.1">
    <property type="nucleotide sequence ID" value="XM_013412884.1"/>
</dbReference>
<dbReference type="GO" id="GO:0005743">
    <property type="term" value="C:mitochondrial inner membrane"/>
    <property type="evidence" value="ECO:0007669"/>
    <property type="project" value="TreeGrafter"/>
</dbReference>
<dbReference type="STRING" id="1442369.A0A0D2FGR2"/>
<feature type="compositionally biased region" description="Polar residues" evidence="8">
    <location>
        <begin position="1"/>
        <end position="18"/>
    </location>
</feature>
<keyword evidence="6 9" id="KW-1133">Transmembrane helix</keyword>
<dbReference type="SMART" id="SM00382">
    <property type="entry name" value="AAA"/>
    <property type="match status" value="2"/>
</dbReference>
<evidence type="ECO:0000259" key="10">
    <source>
        <dbReference type="PROSITE" id="PS50893"/>
    </source>
</evidence>
<dbReference type="CDD" id="cd18578">
    <property type="entry name" value="ABC_6TM_Pgp_ABCB1_D2_like"/>
    <property type="match status" value="1"/>
</dbReference>
<feature type="domain" description="ABC transporter" evidence="10">
    <location>
        <begin position="1056"/>
        <end position="1293"/>
    </location>
</feature>
<sequence>MVSTEISDKQALSNTVLQCDSEKRSSTTSLRDETPQEPLTGNEKTVTVSEEDGGEQEKHDNGGISNYFRIYTYCDRLDVVLYVVAVTGSILSGAALPLMTIVFGQFTTDFANFTSGTDSSVTPQEFRDNVDDFVLWFIYLFVGRFVISYIATEAASVAAIRVTRTIRLTFLESVLRQEVAHFDRPIGSISAQVTTNGTRINHGIAEKLVILVQAASLFVSAFVVSVVVQWKLALITMSIIPLIIVTMTLSITIDARLEAPIVRLHSQAAAVAQEALSSIKTIHAFWAHEKLVKTYDKFLTAAHKRANWKRPNTSIGNGIFNFCIFGGTALAFWQGYRMYESGEIDGVGEVLTVALSVSLGATAVSAIAPQLAHITNASGAAAELFSIINKKSKLDPLSPHGDRPPNCGGDIEIRNLTFAYPTRSSIKVLDSLNLSIPKGKTTGLVGASGCGKSTIVGLLERWYEPNAGEILLDGRDVAEYNIKWLRSTVRLVQQEPVLYRGTVFENVAKGLVDDQLALPPHQQLELVKSACELANAHTFVEELPHGYDTQVGERGGMLSGGQKQRLVIARSIISNPKVLLLDEATSALDPRSENIVQDALNKAAKNRTTLVIAHKLSTIKAADNIVVLSKGRVAEQGTHSELLAKGGMYAALIHNQQLGDTKETPDEDGGAVNEEKVAVEEAVDVNEEKMELSTAVETADTSSPSPTAGTLNYSLFRCLFIIVREQKDIGWHLGLLLMTCCVSGGAFPAQAVLFSRLIDVFTLTGSAAREKANFFALIFFIFALINMCSYLIIGWSGIHVGQVIVHRYRVEIFRRLLYLDQDFFDIPQNSSGALTSKLSLVPDSINELLSVTAFLVLICFINIAASCTLAIASGWKLGLVVVAAGMPVLIGSGYARTKLEQKFERETNERFADTAALATEAVTSIRTLAALTLERQIVDEYRSSLDHIAKSALYTISLTSLGYALSQSLEFLLMALGFWYGSRLLSTGEYSVTQYYTVFMAVLFGGQAAGQIFAHATSVVRSHWGTNWILWLRTLNATIQEEKDNADKGPTGDGSLLVEDVEFRYKQRDAARVLNGMNIHVPPGSYVACVGPSGCGKSTLIALLERFYDPLSGRITYGSSDIRLYSPRLYRSHISLVQQEPTLYEGSVRDNISVGVANEPSDQEILEACRQANALDFITSLPEGLDTPCGSKGLQFSGGQRQRIAIARALIRNPRLLLLDEATSALDTQSERVVQQALDKAASSRTTISVAHRLSTIRYADIIFVFANGKVVERGTHEELQRLRGRYWNMCVAQALDNSRVTG</sequence>
<evidence type="ECO:0000256" key="2">
    <source>
        <dbReference type="ARBA" id="ARBA00007577"/>
    </source>
</evidence>
<evidence type="ECO:0000256" key="6">
    <source>
        <dbReference type="ARBA" id="ARBA00022989"/>
    </source>
</evidence>
<dbReference type="InterPro" id="IPR003593">
    <property type="entry name" value="AAA+_ATPase"/>
</dbReference>
<dbReference type="PROSITE" id="PS50893">
    <property type="entry name" value="ABC_TRANSPORTER_2"/>
    <property type="match status" value="2"/>
</dbReference>
<dbReference type="Proteomes" id="UP000053617">
    <property type="component" value="Unassembled WGS sequence"/>
</dbReference>
<feature type="domain" description="ABC transmembrane type-1" evidence="11">
    <location>
        <begin position="83"/>
        <end position="376"/>
    </location>
</feature>
<dbReference type="GO" id="GO:0015421">
    <property type="term" value="F:ABC-type oligopeptide transporter activity"/>
    <property type="evidence" value="ECO:0007669"/>
    <property type="project" value="TreeGrafter"/>
</dbReference>
<feature type="transmembrane region" description="Helical" evidence="9">
    <location>
        <begin position="848"/>
        <end position="871"/>
    </location>
</feature>
<dbReference type="PROSITE" id="PS50929">
    <property type="entry name" value="ABC_TM1F"/>
    <property type="match status" value="2"/>
</dbReference>
<dbReference type="HOGENOM" id="CLU_000604_17_2_1"/>
<reference evidence="12 13" key="1">
    <citation type="submission" date="2015-01" db="EMBL/GenBank/DDBJ databases">
        <title>The Genome Sequence of Rhinocladiella mackenzie CBS 650.93.</title>
        <authorList>
            <consortium name="The Broad Institute Genomics Platform"/>
            <person name="Cuomo C."/>
            <person name="de Hoog S."/>
            <person name="Gorbushina A."/>
            <person name="Stielow B."/>
            <person name="Teixiera M."/>
            <person name="Abouelleil A."/>
            <person name="Chapman S.B."/>
            <person name="Priest M."/>
            <person name="Young S.K."/>
            <person name="Wortman J."/>
            <person name="Nusbaum C."/>
            <person name="Birren B."/>
        </authorList>
    </citation>
    <scope>NUCLEOTIDE SEQUENCE [LARGE SCALE GENOMIC DNA]</scope>
    <source>
        <strain evidence="12 13">CBS 650.93</strain>
    </source>
</reference>
<protein>
    <submittedName>
        <fullName evidence="12">Rhinocladiella mackenziei CBS 650.93 unplaced genomic scaffold supercont1.7, whole genome shotgun sequence</fullName>
    </submittedName>
</protein>
<dbReference type="EMBL" id="KN847481">
    <property type="protein sequence ID" value="KIX01202.1"/>
    <property type="molecule type" value="Genomic_DNA"/>
</dbReference>
<evidence type="ECO:0000256" key="7">
    <source>
        <dbReference type="ARBA" id="ARBA00023136"/>
    </source>
</evidence>
<keyword evidence="4" id="KW-0547">Nucleotide-binding</keyword>
<dbReference type="InterPro" id="IPR017871">
    <property type="entry name" value="ABC_transporter-like_CS"/>
</dbReference>
<evidence type="ECO:0000313" key="13">
    <source>
        <dbReference type="Proteomes" id="UP000053617"/>
    </source>
</evidence>
<dbReference type="InterPro" id="IPR003439">
    <property type="entry name" value="ABC_transporter-like_ATP-bd"/>
</dbReference>
<dbReference type="InterPro" id="IPR039421">
    <property type="entry name" value="Type_1_exporter"/>
</dbReference>
<dbReference type="PROSITE" id="PS00211">
    <property type="entry name" value="ABC_TRANSPORTER_1"/>
    <property type="match status" value="2"/>
</dbReference>
<dbReference type="VEuPathDB" id="FungiDB:Z518_08927"/>
<dbReference type="PANTHER" id="PTHR43394:SF27">
    <property type="entry name" value="ATP-DEPENDENT TRANSLOCASE ABCB1-LIKE"/>
    <property type="match status" value="1"/>
</dbReference>
<evidence type="ECO:0000256" key="4">
    <source>
        <dbReference type="ARBA" id="ARBA00022741"/>
    </source>
</evidence>
<feature type="domain" description="ABC transporter" evidence="10">
    <location>
        <begin position="411"/>
        <end position="655"/>
    </location>
</feature>
<dbReference type="FunFam" id="3.40.50.300:FF:000251">
    <property type="entry name" value="ABC transporter B family member 19"/>
    <property type="match status" value="1"/>
</dbReference>
<dbReference type="SUPFAM" id="SSF52540">
    <property type="entry name" value="P-loop containing nucleoside triphosphate hydrolases"/>
    <property type="match status" value="2"/>
</dbReference>
<dbReference type="Gene3D" id="1.20.1560.10">
    <property type="entry name" value="ABC transporter type 1, transmembrane domain"/>
    <property type="match status" value="1"/>
</dbReference>
<keyword evidence="13" id="KW-1185">Reference proteome</keyword>
<dbReference type="GO" id="GO:0005524">
    <property type="term" value="F:ATP binding"/>
    <property type="evidence" value="ECO:0007669"/>
    <property type="project" value="UniProtKB-KW"/>
</dbReference>
<evidence type="ECO:0000256" key="5">
    <source>
        <dbReference type="ARBA" id="ARBA00022840"/>
    </source>
</evidence>
<accession>A0A0D2FGR2</accession>
<dbReference type="PANTHER" id="PTHR43394">
    <property type="entry name" value="ATP-DEPENDENT PERMEASE MDL1, MITOCHONDRIAL"/>
    <property type="match status" value="1"/>
</dbReference>
<evidence type="ECO:0000313" key="12">
    <source>
        <dbReference type="EMBL" id="KIX01202.1"/>
    </source>
</evidence>
<keyword evidence="5" id="KW-0067">ATP-binding</keyword>
<feature type="transmembrane region" description="Helical" evidence="9">
    <location>
        <begin position="774"/>
        <end position="798"/>
    </location>
</feature>
<feature type="compositionally biased region" description="Polar residues" evidence="8">
    <location>
        <begin position="37"/>
        <end position="48"/>
    </location>
</feature>
<dbReference type="InterPro" id="IPR036640">
    <property type="entry name" value="ABC1_TM_sf"/>
</dbReference>
<evidence type="ECO:0000256" key="8">
    <source>
        <dbReference type="SAM" id="MobiDB-lite"/>
    </source>
</evidence>
<feature type="transmembrane region" description="Helical" evidence="9">
    <location>
        <begin position="314"/>
        <end position="334"/>
    </location>
</feature>
<dbReference type="Pfam" id="PF00005">
    <property type="entry name" value="ABC_tran"/>
    <property type="match status" value="2"/>
</dbReference>
<dbReference type="FunFam" id="3.40.50.300:FF:000913">
    <property type="entry name" value="ABC multidrug transporter SitT"/>
    <property type="match status" value="1"/>
</dbReference>
<proteinExistence type="inferred from homology"/>
<dbReference type="CDD" id="cd18577">
    <property type="entry name" value="ABC_6TM_Pgp_ABCB1_D1_like"/>
    <property type="match status" value="1"/>
</dbReference>
<feature type="transmembrane region" description="Helical" evidence="9">
    <location>
        <begin position="133"/>
        <end position="151"/>
    </location>
</feature>
<feature type="transmembrane region" description="Helical" evidence="9">
    <location>
        <begin position="877"/>
        <end position="895"/>
    </location>
</feature>
<dbReference type="OrthoDB" id="6500128at2759"/>
<feature type="domain" description="ABC transmembrane type-1" evidence="11">
    <location>
        <begin position="735"/>
        <end position="1021"/>
    </location>
</feature>
<comment type="similarity">
    <text evidence="2">Belongs to the ABC transporter superfamily. ABCB family. Multidrug resistance exporter (TC 3.A.1.201) subfamily.</text>
</comment>
<evidence type="ECO:0000256" key="3">
    <source>
        <dbReference type="ARBA" id="ARBA00022692"/>
    </source>
</evidence>
<dbReference type="Pfam" id="PF00664">
    <property type="entry name" value="ABC_membrane"/>
    <property type="match status" value="2"/>
</dbReference>
<feature type="transmembrane region" description="Helical" evidence="9">
    <location>
        <begin position="79"/>
        <end position="103"/>
    </location>
</feature>
<evidence type="ECO:0000259" key="11">
    <source>
        <dbReference type="PROSITE" id="PS50929"/>
    </source>
</evidence>
<dbReference type="GO" id="GO:0016887">
    <property type="term" value="F:ATP hydrolysis activity"/>
    <property type="evidence" value="ECO:0007669"/>
    <property type="project" value="InterPro"/>
</dbReference>
<evidence type="ECO:0000256" key="9">
    <source>
        <dbReference type="SAM" id="Phobius"/>
    </source>
</evidence>
<feature type="region of interest" description="Disordered" evidence="8">
    <location>
        <begin position="1"/>
        <end position="60"/>
    </location>
</feature>
<dbReference type="InterPro" id="IPR027417">
    <property type="entry name" value="P-loop_NTPase"/>
</dbReference>
<evidence type="ECO:0000256" key="1">
    <source>
        <dbReference type="ARBA" id="ARBA00004141"/>
    </source>
</evidence>
<dbReference type="InterPro" id="IPR011527">
    <property type="entry name" value="ABC1_TM_dom"/>
</dbReference>
<name>A0A0D2FGR2_9EURO</name>
<feature type="transmembrane region" description="Helical" evidence="9">
    <location>
        <begin position="234"/>
        <end position="253"/>
    </location>
</feature>
<keyword evidence="7 9" id="KW-0472">Membrane</keyword>
<dbReference type="SUPFAM" id="SSF90123">
    <property type="entry name" value="ABC transporter transmembrane region"/>
    <property type="match status" value="2"/>
</dbReference>
<dbReference type="GO" id="GO:0090374">
    <property type="term" value="P:oligopeptide export from mitochondrion"/>
    <property type="evidence" value="ECO:0007669"/>
    <property type="project" value="TreeGrafter"/>
</dbReference>
<gene>
    <name evidence="12" type="ORF">Z518_08927</name>
</gene>
<feature type="compositionally biased region" description="Basic and acidic residues" evidence="8">
    <location>
        <begin position="20"/>
        <end position="34"/>
    </location>
</feature>
<keyword evidence="3 9" id="KW-0812">Transmembrane</keyword>
<feature type="transmembrane region" description="Helical" evidence="9">
    <location>
        <begin position="208"/>
        <end position="228"/>
    </location>
</feature>
<comment type="subcellular location">
    <subcellularLocation>
        <location evidence="1">Membrane</location>
        <topology evidence="1">Multi-pass membrane protein</topology>
    </subcellularLocation>
</comment>
<dbReference type="GeneID" id="25296998"/>
<organism evidence="12 13">
    <name type="scientific">Rhinocladiella mackenziei CBS 650.93</name>
    <dbReference type="NCBI Taxonomy" id="1442369"/>
    <lineage>
        <taxon>Eukaryota</taxon>
        <taxon>Fungi</taxon>
        <taxon>Dikarya</taxon>
        <taxon>Ascomycota</taxon>
        <taxon>Pezizomycotina</taxon>
        <taxon>Eurotiomycetes</taxon>
        <taxon>Chaetothyriomycetidae</taxon>
        <taxon>Chaetothyriales</taxon>
        <taxon>Herpotrichiellaceae</taxon>
        <taxon>Rhinocladiella</taxon>
    </lineage>
</organism>